<protein>
    <submittedName>
        <fullName evidence="1">Uncharacterized protein</fullName>
    </submittedName>
</protein>
<comment type="caution">
    <text evidence="1">The sequence shown here is derived from an EMBL/GenBank/DDBJ whole genome shotgun (WGS) entry which is preliminary data.</text>
</comment>
<proteinExistence type="predicted"/>
<evidence type="ECO:0000313" key="1">
    <source>
        <dbReference type="EMBL" id="GAH49324.1"/>
    </source>
</evidence>
<gene>
    <name evidence="1" type="ORF">S03H2_33600</name>
</gene>
<dbReference type="AlphaFoldDB" id="X1H633"/>
<organism evidence="1">
    <name type="scientific">marine sediment metagenome</name>
    <dbReference type="NCBI Taxonomy" id="412755"/>
    <lineage>
        <taxon>unclassified sequences</taxon>
        <taxon>metagenomes</taxon>
        <taxon>ecological metagenomes</taxon>
    </lineage>
</organism>
<dbReference type="EMBL" id="BARU01020459">
    <property type="protein sequence ID" value="GAH49324.1"/>
    <property type="molecule type" value="Genomic_DNA"/>
</dbReference>
<reference evidence="1" key="1">
    <citation type="journal article" date="2014" name="Front. Microbiol.">
        <title>High frequency of phylogenetically diverse reductive dehalogenase-homologous genes in deep subseafloor sedimentary metagenomes.</title>
        <authorList>
            <person name="Kawai M."/>
            <person name="Futagami T."/>
            <person name="Toyoda A."/>
            <person name="Takaki Y."/>
            <person name="Nishi S."/>
            <person name="Hori S."/>
            <person name="Arai W."/>
            <person name="Tsubouchi T."/>
            <person name="Morono Y."/>
            <person name="Uchiyama I."/>
            <person name="Ito T."/>
            <person name="Fujiyama A."/>
            <person name="Inagaki F."/>
            <person name="Takami H."/>
        </authorList>
    </citation>
    <scope>NUCLEOTIDE SEQUENCE</scope>
    <source>
        <strain evidence="1">Expedition CK06-06</strain>
    </source>
</reference>
<name>X1H633_9ZZZZ</name>
<sequence length="76" mass="9014">MDKLKALSNINDLTNEVKLTKPFKGKADFLKKLGRIFDMVNRHNLMDNYNHICCAEAEMLFNKKMKEIKDLKERRL</sequence>
<accession>X1H633</accession>